<accession>K5VUJ9</accession>
<proteinExistence type="predicted"/>
<evidence type="ECO:0000313" key="2">
    <source>
        <dbReference type="Proteomes" id="UP000008370"/>
    </source>
</evidence>
<sequence length="195" mass="22644">MFHPLLPLDANRCHVIPSEQLTLFQEDIWEQLGALSAELAASSSVWVVSSSHPPRDRSKRGNVTFWHKRQWLDFFGNNSGDSGSDDAYKERKIVRKFQFLQDENGNLISPERLDEMRRFAREIFAEMASRKTAPLHWESNVLANERSDFCRRMENAFPELRLCENSWKANEVAILIYPGWKSNRLAYFHAVAEAT</sequence>
<dbReference type="EMBL" id="JH930478">
    <property type="protein sequence ID" value="EKM50480.1"/>
    <property type="molecule type" value="Genomic_DNA"/>
</dbReference>
<dbReference type="Proteomes" id="UP000008370">
    <property type="component" value="Unassembled WGS sequence"/>
</dbReference>
<dbReference type="OrthoDB" id="2804000at2759"/>
<keyword evidence="2" id="KW-1185">Reference proteome</keyword>
<dbReference type="KEGG" id="pco:PHACADRAFT_263802"/>
<protein>
    <submittedName>
        <fullName evidence="1">Uncharacterized protein</fullName>
    </submittedName>
</protein>
<dbReference type="GeneID" id="18918657"/>
<name>K5VUJ9_PHACS</name>
<reference evidence="1 2" key="1">
    <citation type="journal article" date="2012" name="BMC Genomics">
        <title>Comparative genomics of the white-rot fungi, Phanerochaete carnosa and P. chrysosporium, to elucidate the genetic basis of the distinct wood types they colonize.</title>
        <authorList>
            <person name="Suzuki H."/>
            <person name="MacDonald J."/>
            <person name="Syed K."/>
            <person name="Salamov A."/>
            <person name="Hori C."/>
            <person name="Aerts A."/>
            <person name="Henrissat B."/>
            <person name="Wiebenga A."/>
            <person name="vanKuyk P.A."/>
            <person name="Barry K."/>
            <person name="Lindquist E."/>
            <person name="LaButti K."/>
            <person name="Lapidus A."/>
            <person name="Lucas S."/>
            <person name="Coutinho P."/>
            <person name="Gong Y."/>
            <person name="Samejima M."/>
            <person name="Mahadevan R."/>
            <person name="Abou-Zaid M."/>
            <person name="de Vries R.P."/>
            <person name="Igarashi K."/>
            <person name="Yadav J.S."/>
            <person name="Grigoriev I.V."/>
            <person name="Master E.R."/>
        </authorList>
    </citation>
    <scope>NUCLEOTIDE SEQUENCE [LARGE SCALE GENOMIC DNA]</scope>
    <source>
        <strain evidence="1 2">HHB-10118-sp</strain>
    </source>
</reference>
<dbReference type="HOGENOM" id="CLU_1396795_0_0_1"/>
<dbReference type="RefSeq" id="XP_007400752.1">
    <property type="nucleotide sequence ID" value="XM_007400690.1"/>
</dbReference>
<evidence type="ECO:0000313" key="1">
    <source>
        <dbReference type="EMBL" id="EKM50480.1"/>
    </source>
</evidence>
<organism evidence="1 2">
    <name type="scientific">Phanerochaete carnosa (strain HHB-10118-sp)</name>
    <name type="common">White-rot fungus</name>
    <name type="synonym">Peniophora carnosa</name>
    <dbReference type="NCBI Taxonomy" id="650164"/>
    <lineage>
        <taxon>Eukaryota</taxon>
        <taxon>Fungi</taxon>
        <taxon>Dikarya</taxon>
        <taxon>Basidiomycota</taxon>
        <taxon>Agaricomycotina</taxon>
        <taxon>Agaricomycetes</taxon>
        <taxon>Polyporales</taxon>
        <taxon>Phanerochaetaceae</taxon>
        <taxon>Phanerochaete</taxon>
    </lineage>
</organism>
<gene>
    <name evidence="1" type="ORF">PHACADRAFT_263802</name>
</gene>
<dbReference type="AlphaFoldDB" id="K5VUJ9"/>
<dbReference type="InParanoid" id="K5VUJ9"/>